<proteinExistence type="predicted"/>
<sequence length="204" mass="23261">MEREIALRRIGDKHGERIHFASCEVTLSSSYHHQLSTQQSYTTTMPSSGKSKQPTSARIDINSLIARPSMDPDILALFTNQMKLSLEKKNNAKNAKIMRAARDQLEKLLSSRAGLLEKTRIQLETYTQEYLTGYARDLDEIRSLWAALIKRREALVELLCREEKVANQLELERERDSVGYLAQAKADCEERRQIIAAIGRATQP</sequence>
<evidence type="ECO:0000256" key="1">
    <source>
        <dbReference type="SAM" id="MobiDB-lite"/>
    </source>
</evidence>
<evidence type="ECO:0000313" key="3">
    <source>
        <dbReference type="Proteomes" id="UP001203297"/>
    </source>
</evidence>
<accession>A0AAD4QPC6</accession>
<comment type="caution">
    <text evidence="2">The sequence shown here is derived from an EMBL/GenBank/DDBJ whole genome shotgun (WGS) entry which is preliminary data.</text>
</comment>
<reference evidence="2" key="1">
    <citation type="journal article" date="2022" name="New Phytol.">
        <title>Evolutionary transition to the ectomycorrhizal habit in the genomes of a hyperdiverse lineage of mushroom-forming fungi.</title>
        <authorList>
            <person name="Looney B."/>
            <person name="Miyauchi S."/>
            <person name="Morin E."/>
            <person name="Drula E."/>
            <person name="Courty P.E."/>
            <person name="Kohler A."/>
            <person name="Kuo A."/>
            <person name="LaButti K."/>
            <person name="Pangilinan J."/>
            <person name="Lipzen A."/>
            <person name="Riley R."/>
            <person name="Andreopoulos W."/>
            <person name="He G."/>
            <person name="Johnson J."/>
            <person name="Nolan M."/>
            <person name="Tritt A."/>
            <person name="Barry K.W."/>
            <person name="Grigoriev I.V."/>
            <person name="Nagy L.G."/>
            <person name="Hibbett D."/>
            <person name="Henrissat B."/>
            <person name="Matheny P.B."/>
            <person name="Labbe J."/>
            <person name="Martin F.M."/>
        </authorList>
    </citation>
    <scope>NUCLEOTIDE SEQUENCE</scope>
    <source>
        <strain evidence="2">BPL690</strain>
    </source>
</reference>
<dbReference type="Proteomes" id="UP001203297">
    <property type="component" value="Unassembled WGS sequence"/>
</dbReference>
<evidence type="ECO:0000313" key="2">
    <source>
        <dbReference type="EMBL" id="KAI0302383.1"/>
    </source>
</evidence>
<dbReference type="AlphaFoldDB" id="A0AAD4QPC6"/>
<protein>
    <submittedName>
        <fullName evidence="2">Uncharacterized protein</fullName>
    </submittedName>
</protein>
<name>A0AAD4QPC6_9AGAM</name>
<dbReference type="EMBL" id="WTXG01000011">
    <property type="protein sequence ID" value="KAI0302383.1"/>
    <property type="molecule type" value="Genomic_DNA"/>
</dbReference>
<organism evidence="2 3">
    <name type="scientific">Multifurca ochricompacta</name>
    <dbReference type="NCBI Taxonomy" id="376703"/>
    <lineage>
        <taxon>Eukaryota</taxon>
        <taxon>Fungi</taxon>
        <taxon>Dikarya</taxon>
        <taxon>Basidiomycota</taxon>
        <taxon>Agaricomycotina</taxon>
        <taxon>Agaricomycetes</taxon>
        <taxon>Russulales</taxon>
        <taxon>Russulaceae</taxon>
        <taxon>Multifurca</taxon>
    </lineage>
</organism>
<gene>
    <name evidence="2" type="ORF">B0F90DRAFT_212033</name>
</gene>
<keyword evidence="3" id="KW-1185">Reference proteome</keyword>
<feature type="region of interest" description="Disordered" evidence="1">
    <location>
        <begin position="37"/>
        <end position="56"/>
    </location>
</feature>